<dbReference type="PANTHER" id="PTHR35580:SF1">
    <property type="entry name" value="PHYTASE-LIKE DOMAIN-CONTAINING PROTEIN"/>
    <property type="match status" value="1"/>
</dbReference>
<dbReference type="InterPro" id="IPR052918">
    <property type="entry name" value="Motility_Chemotaxis_Reg"/>
</dbReference>
<keyword evidence="3" id="KW-1185">Reference proteome</keyword>
<keyword evidence="2" id="KW-0614">Plasmid</keyword>
<dbReference type="SUPFAM" id="SSF50998">
    <property type="entry name" value="Quinoprotein alcohol dehydrogenase-like"/>
    <property type="match status" value="2"/>
</dbReference>
<evidence type="ECO:0000313" key="3">
    <source>
        <dbReference type="Proteomes" id="UP000830401"/>
    </source>
</evidence>
<evidence type="ECO:0000256" key="1">
    <source>
        <dbReference type="SAM" id="SignalP"/>
    </source>
</evidence>
<protein>
    <submittedName>
        <fullName evidence="2">SBBP repeat-containing protein</fullName>
    </submittedName>
</protein>
<dbReference type="InterPro" id="IPR026444">
    <property type="entry name" value="Secre_tail"/>
</dbReference>
<dbReference type="InterPro" id="IPR011042">
    <property type="entry name" value="6-blade_b-propeller_TolB-like"/>
</dbReference>
<proteinExistence type="predicted"/>
<name>A0ABY4GD48_9BACT</name>
<dbReference type="Gene3D" id="2.120.10.30">
    <property type="entry name" value="TolB, C-terminal domain"/>
    <property type="match status" value="3"/>
</dbReference>
<dbReference type="InterPro" id="IPR010620">
    <property type="entry name" value="SBBP_repeat"/>
</dbReference>
<evidence type="ECO:0000313" key="2">
    <source>
        <dbReference type="EMBL" id="UOQ68763.1"/>
    </source>
</evidence>
<gene>
    <name evidence="2" type="ORF">MUN86_25095</name>
</gene>
<accession>A0ABY4GD48</accession>
<dbReference type="InterPro" id="IPR011047">
    <property type="entry name" value="Quinoprotein_ADH-like_sf"/>
</dbReference>
<feature type="chain" id="PRO_5046250014" evidence="1">
    <location>
        <begin position="25"/>
        <end position="1016"/>
    </location>
</feature>
<dbReference type="PANTHER" id="PTHR35580">
    <property type="entry name" value="CELL SURFACE GLYCOPROTEIN (S-LAYER PROTEIN)-LIKE PROTEIN"/>
    <property type="match status" value="1"/>
</dbReference>
<dbReference type="NCBIfam" id="TIGR04183">
    <property type="entry name" value="Por_Secre_tail"/>
    <property type="match status" value="1"/>
</dbReference>
<feature type="signal peptide" evidence="1">
    <location>
        <begin position="1"/>
        <end position="24"/>
    </location>
</feature>
<dbReference type="Pfam" id="PF06739">
    <property type="entry name" value="SBBP"/>
    <property type="match status" value="3"/>
</dbReference>
<dbReference type="SUPFAM" id="SSF101898">
    <property type="entry name" value="NHL repeat"/>
    <property type="match status" value="1"/>
</dbReference>
<organism evidence="2 3">
    <name type="scientific">Hymenobacter volaticus</name>
    <dbReference type="NCBI Taxonomy" id="2932254"/>
    <lineage>
        <taxon>Bacteria</taxon>
        <taxon>Pseudomonadati</taxon>
        <taxon>Bacteroidota</taxon>
        <taxon>Cytophagia</taxon>
        <taxon>Cytophagales</taxon>
        <taxon>Hymenobacteraceae</taxon>
        <taxon>Hymenobacter</taxon>
    </lineage>
</organism>
<reference evidence="2" key="1">
    <citation type="submission" date="2022-04" db="EMBL/GenBank/DDBJ databases">
        <title>Hymenobacter sp. isolated from the air.</title>
        <authorList>
            <person name="Won M."/>
            <person name="Lee C.-M."/>
            <person name="Woen H.-Y."/>
            <person name="Kwon S.-W."/>
        </authorList>
    </citation>
    <scope>NUCLEOTIDE SEQUENCE</scope>
    <source>
        <strain evidence="2">5420S-77</strain>
        <plasmid evidence="2">unnamed2</plasmid>
    </source>
</reference>
<geneLocation type="plasmid" evidence="2 3">
    <name>unnamed2</name>
</geneLocation>
<keyword evidence="1" id="KW-0732">Signal</keyword>
<dbReference type="RefSeq" id="WP_245126285.1">
    <property type="nucleotide sequence ID" value="NZ_CP095063.1"/>
</dbReference>
<sequence>MKQTFTRWLPLAAGLLFYVPVAQAQSRLPFSTSKAQPSLSQLPQPQLPVGAPALRHALPTTNGTLARAMPLRPTRPVVRRNESVTRARALASGSVSEQWVARFDNSNGNGYDGATAVATDATGNVYVTGYSFSNTSRYDYATVKYSPTGQQLWQVRYNGPTGGDDVAVGLTVDRIGNVYVTGYSYGTSATLYDYATVKYDGVSGQQLWASRYTGGAAGSMPSSQELASSLAVDAVGNVYVTGTAYGEGSSGCYYATVKYSAGGQLQWESRYSGPANTDVAAGLALDGVGNVYVTGTSYESTDSDYATIKVDATTGRQLWSARYNGPRKGYDLVRELAVDAAGNVAVTGTSEGDTSYDYATVKYTTNGQPVWQARYNGAGNSYDEATGVALDAAGNVAVTGYADTGNSNWDYVTIKYAAMTGQQTWAQAYNGAAGSYDEARDVVVDGAGNVAVTGRSFNASGRSDYATLKYAGATGQPLWQAQAPESTAGDATATSLAVDAAGNVAVTGSSVAVGSSVDYATFKYTAATGQPLWQARYTGPITEDQVRDLAVDAAGNVYVTGNRTVKYSANGQQLWTAPGGSHLVVSAAGNVYVTGAGTTRKYAASGQQLWEATTTAAESGYEAAGIGLDAAGNVYVSGNTLYLVSGNQYVTLKYEDATGQQLWDTRYRGSGFTRGNAVVDMAVDATGNVYVTGILNNPQNNWDYATLKYSSGGEQQWVSIFTGPLGFRDQQPSGIAVDASGNVYVTGSGIVTTFPVDIDYMTVKYSPTGEQSWVNYYNGGSGSNDIATDIAVDALGNVSVAGGSATIKYTASGSTLWVARNSESTITQVSRMAVDGSGNVYVTGSTSTDYATVKYAAATGQPVWDTRYNGPGNGADQATDLVVTSAGEVYVTGNSLGLNTGSDYATIHYVQTPEAAAPLVAATRAATGRNVQELSVYPNPMAAQATVSFRPHLDGEGQVRVYNQLGQEVARLYQGAVRKGQQYTLPLAGSSLLPGVYQCQLTVNGQREVVRLLVAH</sequence>
<dbReference type="EMBL" id="CP095063">
    <property type="protein sequence ID" value="UOQ68763.1"/>
    <property type="molecule type" value="Genomic_DNA"/>
</dbReference>
<dbReference type="Proteomes" id="UP000830401">
    <property type="component" value="Plasmid unnamed2"/>
</dbReference>